<dbReference type="GO" id="GO:0004331">
    <property type="term" value="F:fructose-2,6-bisphosphate 2-phosphatase activity"/>
    <property type="evidence" value="ECO:0007669"/>
    <property type="project" value="TreeGrafter"/>
</dbReference>
<dbReference type="CDD" id="cd07067">
    <property type="entry name" value="HP_PGM_like"/>
    <property type="match status" value="1"/>
</dbReference>
<feature type="compositionally biased region" description="Polar residues" evidence="3">
    <location>
        <begin position="9"/>
        <end position="18"/>
    </location>
</feature>
<keyword evidence="2" id="KW-0067">ATP-binding</keyword>
<evidence type="ECO:0000259" key="4">
    <source>
        <dbReference type="Pfam" id="PF01591"/>
    </source>
</evidence>
<feature type="region of interest" description="Disordered" evidence="3">
    <location>
        <begin position="1"/>
        <end position="43"/>
    </location>
</feature>
<accession>A0A7S3JYS1</accession>
<evidence type="ECO:0000256" key="3">
    <source>
        <dbReference type="SAM" id="MobiDB-lite"/>
    </source>
</evidence>
<gene>
    <name evidence="5" type="ORF">ALAG00032_LOCUS7389</name>
</gene>
<name>A0A7S3JYS1_9STRA</name>
<evidence type="ECO:0000256" key="2">
    <source>
        <dbReference type="ARBA" id="ARBA00022840"/>
    </source>
</evidence>
<dbReference type="InterPro" id="IPR013079">
    <property type="entry name" value="6Phosfructo_kin"/>
</dbReference>
<dbReference type="SUPFAM" id="SSF52540">
    <property type="entry name" value="P-loop containing nucleoside triphosphate hydrolases"/>
    <property type="match status" value="1"/>
</dbReference>
<dbReference type="InterPro" id="IPR001345">
    <property type="entry name" value="PG/BPGM_mutase_AS"/>
</dbReference>
<dbReference type="GO" id="GO:0006003">
    <property type="term" value="P:fructose 2,6-bisphosphate metabolic process"/>
    <property type="evidence" value="ECO:0007669"/>
    <property type="project" value="InterPro"/>
</dbReference>
<dbReference type="Pfam" id="PF01591">
    <property type="entry name" value="6PF2K"/>
    <property type="match status" value="1"/>
</dbReference>
<proteinExistence type="predicted"/>
<dbReference type="InterPro" id="IPR027417">
    <property type="entry name" value="P-loop_NTPase"/>
</dbReference>
<reference evidence="5" key="1">
    <citation type="submission" date="2021-01" db="EMBL/GenBank/DDBJ databases">
        <authorList>
            <person name="Corre E."/>
            <person name="Pelletier E."/>
            <person name="Niang G."/>
            <person name="Scheremetjew M."/>
            <person name="Finn R."/>
            <person name="Kale V."/>
            <person name="Holt S."/>
            <person name="Cochrane G."/>
            <person name="Meng A."/>
            <person name="Brown T."/>
            <person name="Cohen L."/>
        </authorList>
    </citation>
    <scope>NUCLEOTIDE SEQUENCE</scope>
    <source>
        <strain evidence="5">CCMP1510</strain>
    </source>
</reference>
<dbReference type="InterPro" id="IPR029033">
    <property type="entry name" value="His_PPase_superfam"/>
</dbReference>
<dbReference type="PANTHER" id="PTHR10606">
    <property type="entry name" value="6-PHOSPHOFRUCTO-2-KINASE/FRUCTOSE-2,6-BISPHOSPHATASE"/>
    <property type="match status" value="1"/>
</dbReference>
<dbReference type="Gene3D" id="3.40.50.1240">
    <property type="entry name" value="Phosphoglycerate mutase-like"/>
    <property type="match status" value="1"/>
</dbReference>
<dbReference type="SMART" id="SM00855">
    <property type="entry name" value="PGAM"/>
    <property type="match status" value="1"/>
</dbReference>
<dbReference type="Pfam" id="PF00300">
    <property type="entry name" value="His_Phos_1"/>
    <property type="match status" value="2"/>
</dbReference>
<evidence type="ECO:0000256" key="1">
    <source>
        <dbReference type="ARBA" id="ARBA00022741"/>
    </source>
</evidence>
<protein>
    <recommendedName>
        <fullName evidence="4">6-phosphofructo-2-kinase domain-containing protein</fullName>
    </recommendedName>
</protein>
<keyword evidence="1" id="KW-0547">Nucleotide-binding</keyword>
<dbReference type="AlphaFoldDB" id="A0A7S3JYS1"/>
<dbReference type="GO" id="GO:0005829">
    <property type="term" value="C:cytosol"/>
    <property type="evidence" value="ECO:0007669"/>
    <property type="project" value="TreeGrafter"/>
</dbReference>
<dbReference type="FunFam" id="3.40.50.300:FF:000644">
    <property type="entry name" value="GpmB, Fructose-2,6-bisphosphatase"/>
    <property type="match status" value="1"/>
</dbReference>
<dbReference type="PRINTS" id="PR00991">
    <property type="entry name" value="6PFRUCTKNASE"/>
</dbReference>
<organism evidence="5">
    <name type="scientific">Aureoumbra lagunensis</name>
    <dbReference type="NCBI Taxonomy" id="44058"/>
    <lineage>
        <taxon>Eukaryota</taxon>
        <taxon>Sar</taxon>
        <taxon>Stramenopiles</taxon>
        <taxon>Ochrophyta</taxon>
        <taxon>Pelagophyceae</taxon>
        <taxon>Pelagomonadales</taxon>
        <taxon>Aureoumbra</taxon>
    </lineage>
</organism>
<sequence>MEEMMEKLSISTGGNVSQPERLPSPMTPTIPTTRSGRKCDNMMNGSFSTPEYLRLSGQGQRSPGVWSSGMVSIDNPIPQKPPGGNSPRDNPVLLDFVQANDYATPSDKLVIVMVGLPARGKTFIARKLLRYLSFFHAINVRVFNISDYRRRMHGAYHKADWFDPANEAGSEARKKCSDAAMDDLVAWVASGNDGRVAILDGTHSTLEKRKYTLKRLAPLECKVIMIESICDENEVIEQNIASTGLKGTDYAGLPVDESIADFRERVAHYEATYQTLDENGVESSHSWIKIVNFKRFIINNIRGYLPSRIVQFVSHLHTKNHVFYLCRHGQSEYNVKGKIGGDSGLSGEGDKFARALADFADKNIIIDHDGLFGPKSNIVPVRLWTSTMRRTRETAKYLRHDKIHIAYHGDDVDGRSQDWIQLRPRAWPNLDELFAGVCDGMTYAEIEELFPEEFARRQKNKLAYRYPRGESYIDVIHRLDPILLEMERHREPLLIIAHQGILRLIYAYFLGYPREKAPFISIPIHTIIKLRPAVYSCEEERFELLKTTHDDGQAEPPSH</sequence>
<evidence type="ECO:0000313" key="5">
    <source>
        <dbReference type="EMBL" id="CAE0366641.1"/>
    </source>
</evidence>
<dbReference type="PROSITE" id="PS00175">
    <property type="entry name" value="PG_MUTASE"/>
    <property type="match status" value="1"/>
</dbReference>
<dbReference type="InterPro" id="IPR003094">
    <property type="entry name" value="6Pfruct_kin"/>
</dbReference>
<dbReference type="SUPFAM" id="SSF53254">
    <property type="entry name" value="Phosphoglycerate mutase-like"/>
    <property type="match status" value="1"/>
</dbReference>
<dbReference type="EMBL" id="HBIJ01010774">
    <property type="protein sequence ID" value="CAE0366641.1"/>
    <property type="molecule type" value="Transcribed_RNA"/>
</dbReference>
<dbReference type="Gene3D" id="3.40.50.300">
    <property type="entry name" value="P-loop containing nucleotide triphosphate hydrolases"/>
    <property type="match status" value="1"/>
</dbReference>
<dbReference type="GO" id="GO:0005524">
    <property type="term" value="F:ATP binding"/>
    <property type="evidence" value="ECO:0007669"/>
    <property type="project" value="UniProtKB-KW"/>
</dbReference>
<dbReference type="GO" id="GO:0006000">
    <property type="term" value="P:fructose metabolic process"/>
    <property type="evidence" value="ECO:0007669"/>
    <property type="project" value="InterPro"/>
</dbReference>
<dbReference type="InterPro" id="IPR013078">
    <property type="entry name" value="His_Pase_superF_clade-1"/>
</dbReference>
<feature type="domain" description="6-phosphofructo-2-kinase" evidence="4">
    <location>
        <begin position="107"/>
        <end position="319"/>
    </location>
</feature>
<dbReference type="GO" id="GO:0003873">
    <property type="term" value="F:6-phosphofructo-2-kinase activity"/>
    <property type="evidence" value="ECO:0007669"/>
    <property type="project" value="InterPro"/>
</dbReference>
<dbReference type="PANTHER" id="PTHR10606:SF44">
    <property type="entry name" value="6-PHOSPHOFRUCTO 2-KINASE_FRUCTOSE 2,6-BISPHOSPHATASE LONG FORM"/>
    <property type="match status" value="1"/>
</dbReference>